<dbReference type="PATRIC" id="fig|1029756.8.peg.2582"/>
<dbReference type="GO" id="GO:0020037">
    <property type="term" value="F:heme binding"/>
    <property type="evidence" value="ECO:0007669"/>
    <property type="project" value="InterPro"/>
</dbReference>
<evidence type="ECO:0000256" key="13">
    <source>
        <dbReference type="PIRSR" id="PIRSR604329-50"/>
    </source>
</evidence>
<dbReference type="AlphaFoldDB" id="V5SES6"/>
<gene>
    <name evidence="12" type="primary">ccmE</name>
    <name evidence="12" type="synonym">cycJ</name>
    <name evidence="16" type="ORF">W911_12430</name>
</gene>
<dbReference type="SUPFAM" id="SSF82093">
    <property type="entry name" value="Heme chaperone CcmE"/>
    <property type="match status" value="1"/>
</dbReference>
<keyword evidence="10 12" id="KW-0472">Membrane</keyword>
<evidence type="ECO:0000256" key="7">
    <source>
        <dbReference type="ARBA" id="ARBA00022968"/>
    </source>
</evidence>
<evidence type="ECO:0000256" key="3">
    <source>
        <dbReference type="ARBA" id="ARBA00022617"/>
    </source>
</evidence>
<evidence type="ECO:0000256" key="1">
    <source>
        <dbReference type="ARBA" id="ARBA00004533"/>
    </source>
</evidence>
<dbReference type="NCBIfam" id="NF009727">
    <property type="entry name" value="PRK13254.1-1"/>
    <property type="match status" value="1"/>
</dbReference>
<dbReference type="Proteomes" id="UP000018542">
    <property type="component" value="Chromosome"/>
</dbReference>
<keyword evidence="3 12" id="KW-0349">Heme</keyword>
<dbReference type="HAMAP" id="MF_01959">
    <property type="entry name" value="CcmE"/>
    <property type="match status" value="1"/>
</dbReference>
<dbReference type="EMBL" id="CP006912">
    <property type="protein sequence ID" value="AHB49028.1"/>
    <property type="molecule type" value="Genomic_DNA"/>
</dbReference>
<feature type="binding site" description="covalent" evidence="12 13">
    <location>
        <position position="122"/>
    </location>
    <ligand>
        <name>heme</name>
        <dbReference type="ChEBI" id="CHEBI:30413"/>
    </ligand>
</feature>
<dbReference type="InterPro" id="IPR036127">
    <property type="entry name" value="CcmE-like_sf"/>
</dbReference>
<evidence type="ECO:0000256" key="12">
    <source>
        <dbReference type="HAMAP-Rule" id="MF_01959"/>
    </source>
</evidence>
<feature type="topological domain" description="Extracellular" evidence="12">
    <location>
        <begin position="29"/>
        <end position="171"/>
    </location>
</feature>
<dbReference type="InterPro" id="IPR012340">
    <property type="entry name" value="NA-bd_OB-fold"/>
</dbReference>
<evidence type="ECO:0000256" key="2">
    <source>
        <dbReference type="ARBA" id="ARBA00022475"/>
    </source>
</evidence>
<feature type="topological domain" description="Cytoplasmic" evidence="12">
    <location>
        <begin position="1"/>
        <end position="7"/>
    </location>
</feature>
<dbReference type="GO" id="GO:0017004">
    <property type="term" value="P:cytochrome complex assembly"/>
    <property type="evidence" value="ECO:0007669"/>
    <property type="project" value="UniProtKB-KW"/>
</dbReference>
<dbReference type="PANTHER" id="PTHR34128">
    <property type="entry name" value="CYTOCHROME C-TYPE BIOGENESIS PROTEIN CCME HOMOLOG, MITOCHONDRIAL"/>
    <property type="match status" value="1"/>
</dbReference>
<name>V5SES6_9HYPH</name>
<evidence type="ECO:0000256" key="14">
    <source>
        <dbReference type="SAM" id="MobiDB-lite"/>
    </source>
</evidence>
<comment type="function">
    <text evidence="11 12">Heme chaperone required for the biogenesis of c-type cytochromes. Transiently binds heme delivered by CcmC and transfers the heme to apo-cytochromes in a process facilitated by CcmF and CcmH.</text>
</comment>
<evidence type="ECO:0000256" key="6">
    <source>
        <dbReference type="ARBA" id="ARBA00022748"/>
    </source>
</evidence>
<keyword evidence="8 12" id="KW-1133">Transmembrane helix</keyword>
<evidence type="ECO:0000256" key="8">
    <source>
        <dbReference type="ARBA" id="ARBA00022989"/>
    </source>
</evidence>
<feature type="binding site" description="axial binding residue" evidence="12 13">
    <location>
        <position position="126"/>
    </location>
    <ligand>
        <name>heme</name>
        <dbReference type="ChEBI" id="CHEBI:30413"/>
    </ligand>
    <ligandPart>
        <name>Fe</name>
        <dbReference type="ChEBI" id="CHEBI:18248"/>
    </ligandPart>
</feature>
<reference evidence="16 17" key="1">
    <citation type="journal article" date="2014" name="Genome Announc.">
        <title>Complete Genome Sequence of Hyphomicrobium nitrativorans Strain NL23, a Denitrifying Bacterium Isolated from Biofilm of a Methanol-Fed Denitrification System Treating Seawater at the Montreal Biodome.</title>
        <authorList>
            <person name="Martineau C."/>
            <person name="Villeneuve C."/>
            <person name="Mauffrey F."/>
            <person name="Villemur R."/>
        </authorList>
    </citation>
    <scope>NUCLEOTIDE SEQUENCE [LARGE SCALE GENOMIC DNA]</scope>
    <source>
        <strain evidence="16">NL23</strain>
    </source>
</reference>
<keyword evidence="2 12" id="KW-1003">Cell membrane</keyword>
<evidence type="ECO:0000256" key="10">
    <source>
        <dbReference type="ARBA" id="ARBA00023136"/>
    </source>
</evidence>
<dbReference type="HOGENOM" id="CLU_079503_1_1_5"/>
<dbReference type="Pfam" id="PF03100">
    <property type="entry name" value="CcmE"/>
    <property type="match status" value="1"/>
</dbReference>
<dbReference type="PANTHER" id="PTHR34128:SF2">
    <property type="entry name" value="CYTOCHROME C-TYPE BIOGENESIS PROTEIN CCME HOMOLOG, MITOCHONDRIAL"/>
    <property type="match status" value="1"/>
</dbReference>
<keyword evidence="9 12" id="KW-0408">Iron</keyword>
<evidence type="ECO:0000313" key="17">
    <source>
        <dbReference type="Proteomes" id="UP000018542"/>
    </source>
</evidence>
<dbReference type="OrthoDB" id="9793584at2"/>
<evidence type="ECO:0000256" key="4">
    <source>
        <dbReference type="ARBA" id="ARBA00022692"/>
    </source>
</evidence>
<dbReference type="NCBIfam" id="NF009729">
    <property type="entry name" value="PRK13254.1-3"/>
    <property type="match status" value="1"/>
</dbReference>
<proteinExistence type="inferred from homology"/>
<keyword evidence="7 12" id="KW-0735">Signal-anchor</keyword>
<dbReference type="FunFam" id="2.40.50.140:FF:000104">
    <property type="entry name" value="Cytochrome c-type biogenesis protein CcmE"/>
    <property type="match status" value="1"/>
</dbReference>
<dbReference type="GO" id="GO:0046872">
    <property type="term" value="F:metal ion binding"/>
    <property type="evidence" value="ECO:0007669"/>
    <property type="project" value="UniProtKB-KW"/>
</dbReference>
<comment type="similarity">
    <text evidence="12">Belongs to the CcmE/CycJ family.</text>
</comment>
<organism evidence="16 17">
    <name type="scientific">Hyphomicrobium nitrativorans NL23</name>
    <dbReference type="NCBI Taxonomy" id="1029756"/>
    <lineage>
        <taxon>Bacteria</taxon>
        <taxon>Pseudomonadati</taxon>
        <taxon>Pseudomonadota</taxon>
        <taxon>Alphaproteobacteria</taxon>
        <taxon>Hyphomicrobiales</taxon>
        <taxon>Hyphomicrobiaceae</taxon>
        <taxon>Hyphomicrobium</taxon>
    </lineage>
</organism>
<evidence type="ECO:0000256" key="9">
    <source>
        <dbReference type="ARBA" id="ARBA00023004"/>
    </source>
</evidence>
<dbReference type="STRING" id="1029756.W911_12430"/>
<protein>
    <recommendedName>
        <fullName evidence="12">Cytochrome c-type biogenesis protein CcmE</fullName>
    </recommendedName>
    <alternativeName>
        <fullName evidence="12">Cytochrome c maturation protein E</fullName>
    </alternativeName>
    <alternativeName>
        <fullName evidence="12">Heme chaperone CcmE</fullName>
    </alternativeName>
</protein>
<keyword evidence="6 12" id="KW-0201">Cytochrome c-type biogenesis</keyword>
<dbReference type="Gene3D" id="2.40.50.140">
    <property type="entry name" value="Nucleic acid-binding proteins"/>
    <property type="match status" value="1"/>
</dbReference>
<keyword evidence="17" id="KW-1185">Reference proteome</keyword>
<feature type="transmembrane region" description="Helical" evidence="15">
    <location>
        <begin position="9"/>
        <end position="29"/>
    </location>
</feature>
<evidence type="ECO:0000256" key="5">
    <source>
        <dbReference type="ARBA" id="ARBA00022723"/>
    </source>
</evidence>
<evidence type="ECO:0000256" key="11">
    <source>
        <dbReference type="ARBA" id="ARBA00056663"/>
    </source>
</evidence>
<keyword evidence="4 12" id="KW-0812">Transmembrane</keyword>
<evidence type="ECO:0000313" key="16">
    <source>
        <dbReference type="EMBL" id="AHB49028.1"/>
    </source>
</evidence>
<dbReference type="GO" id="GO:0005886">
    <property type="term" value="C:plasma membrane"/>
    <property type="evidence" value="ECO:0007669"/>
    <property type="project" value="UniProtKB-SubCell"/>
</dbReference>
<sequence length="171" mass="18059">MTRKQRRGLLIGLGVGVLSLAAVLMMFAFRQSIVFFHTPSDIAEKKIEAGTRFRLGGLVENGSVARGEGTFVRFAVTDTLKSVPVSYEGILPDLFREGQGVVAEGTLGDDGHFVADTVLAKHDENYMPPEVAKALEERGVKLGPGATHPGGTEGTSSYGSGGNTYGGTETQ</sequence>
<dbReference type="RefSeq" id="WP_023787824.1">
    <property type="nucleotide sequence ID" value="NC_022997.1"/>
</dbReference>
<dbReference type="KEGG" id="hni:W911_12430"/>
<evidence type="ECO:0000256" key="15">
    <source>
        <dbReference type="SAM" id="Phobius"/>
    </source>
</evidence>
<comment type="subcellular location">
    <subcellularLocation>
        <location evidence="1">Cell inner membrane</location>
    </subcellularLocation>
    <subcellularLocation>
        <location evidence="12">Cell membrane</location>
        <topology evidence="12">Single-pass type II membrane protein</topology>
    </subcellularLocation>
</comment>
<dbReference type="NCBIfam" id="NF009731">
    <property type="entry name" value="PRK13254.1-5"/>
    <property type="match status" value="1"/>
</dbReference>
<keyword evidence="5 12" id="KW-0479">Metal-binding</keyword>
<dbReference type="InterPro" id="IPR004329">
    <property type="entry name" value="CcmE"/>
</dbReference>
<accession>V5SES6</accession>
<dbReference type="GO" id="GO:0017003">
    <property type="term" value="P:protein-heme linkage"/>
    <property type="evidence" value="ECO:0007669"/>
    <property type="project" value="UniProtKB-UniRule"/>
</dbReference>
<feature type="region of interest" description="Disordered" evidence="14">
    <location>
        <begin position="141"/>
        <end position="171"/>
    </location>
</feature>